<dbReference type="PANTHER" id="PTHR35008:SF8">
    <property type="entry name" value="ALCOHOL DEHYDROGENASE CYTOCHROME C SUBUNIT"/>
    <property type="match status" value="1"/>
</dbReference>
<dbReference type="SUPFAM" id="SSF46626">
    <property type="entry name" value="Cytochrome c"/>
    <property type="match status" value="1"/>
</dbReference>
<dbReference type="Gene3D" id="1.10.760.10">
    <property type="entry name" value="Cytochrome c-like domain"/>
    <property type="match status" value="1"/>
</dbReference>
<evidence type="ECO:0000256" key="4">
    <source>
        <dbReference type="PROSITE-ProRule" id="PRU00433"/>
    </source>
</evidence>
<sequence length="253" mass="26658">MQDSQKPDLDESLNVTQSHDRAMREAAAVAREKHVDEGGREPLSLWVFGASAFILIFAGLALGNAGSFFNYNETVKSDYVRKTFDSGDNSGPPPGEALKIYMAKGEKIYGKCIGCHAPDGKGGGAYPALAGSEWALGETERFAMVVLNGLSGPTSTGKTYGVMPAQGIGMSDVDLAAVMTYVRNAFGNSKGDVVTKEMAAEAIKISEARANPGSPVTADELKADHLKDLPGDKLDPTTMIDPVTLEPVEAAAE</sequence>
<evidence type="ECO:0000256" key="1">
    <source>
        <dbReference type="ARBA" id="ARBA00022617"/>
    </source>
</evidence>
<evidence type="ECO:0000256" key="2">
    <source>
        <dbReference type="ARBA" id="ARBA00022723"/>
    </source>
</evidence>
<keyword evidence="1 4" id="KW-0349">Heme</keyword>
<dbReference type="EMBL" id="AP024702">
    <property type="protein sequence ID" value="BCX49329.1"/>
    <property type="molecule type" value="Genomic_DNA"/>
</dbReference>
<keyword evidence="9" id="KW-1185">Reference proteome</keyword>
<evidence type="ECO:0000256" key="6">
    <source>
        <dbReference type="SAM" id="Phobius"/>
    </source>
</evidence>
<dbReference type="InterPro" id="IPR009056">
    <property type="entry name" value="Cyt_c-like_dom"/>
</dbReference>
<feature type="transmembrane region" description="Helical" evidence="6">
    <location>
        <begin position="43"/>
        <end position="62"/>
    </location>
</feature>
<feature type="compositionally biased region" description="Basic and acidic residues" evidence="5">
    <location>
        <begin position="219"/>
        <end position="235"/>
    </location>
</feature>
<feature type="region of interest" description="Disordered" evidence="5">
    <location>
        <begin position="210"/>
        <end position="241"/>
    </location>
</feature>
<dbReference type="PROSITE" id="PS51007">
    <property type="entry name" value="CYTC"/>
    <property type="match status" value="1"/>
</dbReference>
<dbReference type="Proteomes" id="UP001374893">
    <property type="component" value="Chromosome"/>
</dbReference>
<evidence type="ECO:0000313" key="9">
    <source>
        <dbReference type="Proteomes" id="UP001374893"/>
    </source>
</evidence>
<dbReference type="RefSeq" id="WP_338685872.1">
    <property type="nucleotide sequence ID" value="NZ_AP024702.1"/>
</dbReference>
<name>A0ABM7RIN9_9BACT</name>
<keyword evidence="6" id="KW-0472">Membrane</keyword>
<reference evidence="8 9" key="1">
    <citation type="submission" date="2021-06" db="EMBL/GenBank/DDBJ databases">
        <title>Complete genome of Haloferula helveola possessing various polysaccharide degrading enzymes.</title>
        <authorList>
            <person name="Takami H."/>
            <person name="Huang C."/>
            <person name="Hamasaki K."/>
        </authorList>
    </citation>
    <scope>NUCLEOTIDE SEQUENCE [LARGE SCALE GENOMIC DNA]</scope>
    <source>
        <strain evidence="8 9">CN-1</strain>
    </source>
</reference>
<accession>A0ABM7RIN9</accession>
<keyword evidence="3 4" id="KW-0408">Iron</keyword>
<dbReference type="InterPro" id="IPR036909">
    <property type="entry name" value="Cyt_c-like_dom_sf"/>
</dbReference>
<protein>
    <recommendedName>
        <fullName evidence="7">Cytochrome c domain-containing protein</fullName>
    </recommendedName>
</protein>
<dbReference type="Pfam" id="PF00034">
    <property type="entry name" value="Cytochrom_C"/>
    <property type="match status" value="1"/>
</dbReference>
<evidence type="ECO:0000256" key="5">
    <source>
        <dbReference type="SAM" id="MobiDB-lite"/>
    </source>
</evidence>
<gene>
    <name evidence="8" type="ORF">HAHE_32370</name>
</gene>
<dbReference type="PANTHER" id="PTHR35008">
    <property type="entry name" value="BLL4482 PROTEIN-RELATED"/>
    <property type="match status" value="1"/>
</dbReference>
<keyword evidence="6" id="KW-1133">Transmembrane helix</keyword>
<keyword evidence="2 4" id="KW-0479">Metal-binding</keyword>
<evidence type="ECO:0000259" key="7">
    <source>
        <dbReference type="PROSITE" id="PS51007"/>
    </source>
</evidence>
<organism evidence="8 9">
    <name type="scientific">Haloferula helveola</name>
    <dbReference type="NCBI Taxonomy" id="490095"/>
    <lineage>
        <taxon>Bacteria</taxon>
        <taxon>Pseudomonadati</taxon>
        <taxon>Verrucomicrobiota</taxon>
        <taxon>Verrucomicrobiia</taxon>
        <taxon>Verrucomicrobiales</taxon>
        <taxon>Verrucomicrobiaceae</taxon>
        <taxon>Haloferula</taxon>
    </lineage>
</organism>
<evidence type="ECO:0000313" key="8">
    <source>
        <dbReference type="EMBL" id="BCX49329.1"/>
    </source>
</evidence>
<proteinExistence type="predicted"/>
<feature type="domain" description="Cytochrome c" evidence="7">
    <location>
        <begin position="100"/>
        <end position="186"/>
    </location>
</feature>
<evidence type="ECO:0000256" key="3">
    <source>
        <dbReference type="ARBA" id="ARBA00023004"/>
    </source>
</evidence>
<keyword evidence="6" id="KW-0812">Transmembrane</keyword>
<dbReference type="InterPro" id="IPR051459">
    <property type="entry name" value="Cytochrome_c-type_DH"/>
</dbReference>